<sequence length="376" mass="40385">MNKWPVLIVGAGKIGRTIAALLTDCGDYTVTLADRDAGALATAARAGMATLEVDVSDEDALTSALAGKKAVLSAAPFFLTSVIARAAKRAGTHYFDLTEDVASTKTVRALAEGAEIAFAPQCGLAPGFVSIAGHDLAQKFDTLETLTMRVGALPRYPTNALKYNLTWSTDGLINEYCNPCEAIVDGAPMLLAPLEGYETFSLDGVHYEAFNTSGGLGSLTETLAGKVRSLRYLTVRYPGHRDIMRMLLQDLGLEDRRDLLRDVLETAVPVTKQDVVLIFITASGLRGDQREQISAVYRVTSREMAGETWSAIQTTTAAGICATLDLMRAGQIPARGFVRQETIPLDLFLANRFGRVYASNGDGGSQHTDEEKRKAA</sequence>
<dbReference type="Pfam" id="PF16653">
    <property type="entry name" value="Sacchrp_dh_C"/>
    <property type="match status" value="1"/>
</dbReference>
<dbReference type="AlphaFoldDB" id="A0A838XPL2"/>
<protein>
    <submittedName>
        <fullName evidence="3">Saccharopine dehydrogenase NADP-binding domain-containing protein</fullName>
    </submittedName>
</protein>
<evidence type="ECO:0000259" key="2">
    <source>
        <dbReference type="Pfam" id="PF16653"/>
    </source>
</evidence>
<dbReference type="SUPFAM" id="SSF55347">
    <property type="entry name" value="Glyceraldehyde-3-phosphate dehydrogenase-like, C-terminal domain"/>
    <property type="match status" value="1"/>
</dbReference>
<dbReference type="Gene3D" id="3.40.50.720">
    <property type="entry name" value="NAD(P)-binding Rossmann-like Domain"/>
    <property type="match status" value="1"/>
</dbReference>
<dbReference type="SUPFAM" id="SSF51735">
    <property type="entry name" value="NAD(P)-binding Rossmann-fold domains"/>
    <property type="match status" value="1"/>
</dbReference>
<organism evidence="3 4">
    <name type="scientific">Stappia taiwanensis</name>
    <dbReference type="NCBI Taxonomy" id="992267"/>
    <lineage>
        <taxon>Bacteria</taxon>
        <taxon>Pseudomonadati</taxon>
        <taxon>Pseudomonadota</taxon>
        <taxon>Alphaproteobacteria</taxon>
        <taxon>Hyphomicrobiales</taxon>
        <taxon>Stappiaceae</taxon>
        <taxon>Stappia</taxon>
    </lineage>
</organism>
<dbReference type="InterPro" id="IPR005097">
    <property type="entry name" value="Sacchrp_dh_NADP-bd"/>
</dbReference>
<dbReference type="InterPro" id="IPR036291">
    <property type="entry name" value="NAD(P)-bd_dom_sf"/>
</dbReference>
<dbReference type="InterPro" id="IPR032095">
    <property type="entry name" value="Sacchrp_dh-like_C"/>
</dbReference>
<comment type="caution">
    <text evidence="3">The sequence shown here is derived from an EMBL/GenBank/DDBJ whole genome shotgun (WGS) entry which is preliminary data.</text>
</comment>
<dbReference type="Gene3D" id="3.30.360.10">
    <property type="entry name" value="Dihydrodipicolinate Reductase, domain 2"/>
    <property type="match status" value="1"/>
</dbReference>
<dbReference type="Pfam" id="PF03435">
    <property type="entry name" value="Sacchrp_dh_NADP"/>
    <property type="match status" value="1"/>
</dbReference>
<reference evidence="3 4" key="2">
    <citation type="submission" date="2020-08" db="EMBL/GenBank/DDBJ databases">
        <title>Stappia taiwanensis sp. nov., isolated from a coastal thermal spring.</title>
        <authorList>
            <person name="Kampfer P."/>
        </authorList>
    </citation>
    <scope>NUCLEOTIDE SEQUENCE [LARGE SCALE GENOMIC DNA]</scope>
    <source>
        <strain evidence="3 4">DSM 23284</strain>
    </source>
</reference>
<evidence type="ECO:0000259" key="1">
    <source>
        <dbReference type="Pfam" id="PF03435"/>
    </source>
</evidence>
<feature type="domain" description="Saccharopine dehydrogenase NADP binding" evidence="1">
    <location>
        <begin position="6"/>
        <end position="113"/>
    </location>
</feature>
<dbReference type="PANTHER" id="PTHR43781:SF1">
    <property type="entry name" value="SACCHAROPINE DEHYDROGENASE"/>
    <property type="match status" value="1"/>
</dbReference>
<gene>
    <name evidence="3" type="ORF">H1W37_04965</name>
</gene>
<name>A0A838XPL2_9HYPH</name>
<dbReference type="RefSeq" id="WP_181759177.1">
    <property type="nucleotide sequence ID" value="NZ_BMCR01000004.1"/>
</dbReference>
<keyword evidence="4" id="KW-1185">Reference proteome</keyword>
<evidence type="ECO:0000313" key="3">
    <source>
        <dbReference type="EMBL" id="MBA4610991.1"/>
    </source>
</evidence>
<dbReference type="EMBL" id="JACEON010000003">
    <property type="protein sequence ID" value="MBA4610991.1"/>
    <property type="molecule type" value="Genomic_DNA"/>
</dbReference>
<proteinExistence type="predicted"/>
<reference evidence="3 4" key="1">
    <citation type="submission" date="2020-07" db="EMBL/GenBank/DDBJ databases">
        <authorList>
            <person name="Li M."/>
        </authorList>
    </citation>
    <scope>NUCLEOTIDE SEQUENCE [LARGE SCALE GENOMIC DNA]</scope>
    <source>
        <strain evidence="3 4">DSM 23284</strain>
    </source>
</reference>
<evidence type="ECO:0000313" key="4">
    <source>
        <dbReference type="Proteomes" id="UP000559404"/>
    </source>
</evidence>
<dbReference type="PANTHER" id="PTHR43781">
    <property type="entry name" value="SACCHAROPINE DEHYDROGENASE"/>
    <property type="match status" value="1"/>
</dbReference>
<accession>A0A838XPL2</accession>
<feature type="domain" description="Saccharopine dehydrogenase-like C-terminal" evidence="2">
    <location>
        <begin position="123"/>
        <end position="343"/>
    </location>
</feature>
<dbReference type="Proteomes" id="UP000559404">
    <property type="component" value="Unassembled WGS sequence"/>
</dbReference>